<reference evidence="5" key="1">
    <citation type="journal article" date="2019" name="Int. J. Syst. Evol. Microbiol.">
        <title>The Global Catalogue of Microorganisms (GCM) 10K type strain sequencing project: providing services to taxonomists for standard genome sequencing and annotation.</title>
        <authorList>
            <consortium name="The Broad Institute Genomics Platform"/>
            <consortium name="The Broad Institute Genome Sequencing Center for Infectious Disease"/>
            <person name="Wu L."/>
            <person name="Ma J."/>
        </authorList>
    </citation>
    <scope>NUCLEOTIDE SEQUENCE [LARGE SCALE GENOMIC DNA]</scope>
    <source>
        <strain evidence="5">CCUG 42001</strain>
    </source>
</reference>
<evidence type="ECO:0000259" key="3">
    <source>
        <dbReference type="Pfam" id="PF08338"/>
    </source>
</evidence>
<dbReference type="Pfam" id="PF01370">
    <property type="entry name" value="Epimerase"/>
    <property type="match status" value="1"/>
</dbReference>
<sequence>MKIVIAGGTGFIGKKLAQFLLQEGHQIVLLTRGVYSNHENITYVRWMTHDAAPEKAITSADYVINLSGTSLSKGRWTKKQRDRIYSSRMNATRELLRLIRTLAQKPAALINASAIGIYPPSATATYSEESTEHADNFLGRVASDWEHAAKEAERLGIRTICLRFGVVLGQNGGALPLMALPVKLFGGGRLGSGTQWVSWIHMNDVVRAIRFVMDHDQIRGAVNVTAPQPVHMDELGRMIATVLHRPYWLPVPSALLKLVLGRKSAMILNGQLVLPQVLTKEGFTFDFPTLKPALENLLINK</sequence>
<feature type="domain" description="DUF1731" evidence="3">
    <location>
        <begin position="251"/>
        <end position="297"/>
    </location>
</feature>
<dbReference type="Proteomes" id="UP001596267">
    <property type="component" value="Unassembled WGS sequence"/>
</dbReference>
<organism evidence="4 5">
    <name type="scientific">Sporolactobacillus kofuensis</name>
    <dbReference type="NCBI Taxonomy" id="269672"/>
    <lineage>
        <taxon>Bacteria</taxon>
        <taxon>Bacillati</taxon>
        <taxon>Bacillota</taxon>
        <taxon>Bacilli</taxon>
        <taxon>Bacillales</taxon>
        <taxon>Sporolactobacillaceae</taxon>
        <taxon>Sporolactobacillus</taxon>
    </lineage>
</organism>
<dbReference type="Gene3D" id="3.40.50.720">
    <property type="entry name" value="NAD(P)-binding Rossmann-like Domain"/>
    <property type="match status" value="1"/>
</dbReference>
<comment type="similarity">
    <text evidence="1">Belongs to the NAD(P)-dependent epimerase/dehydratase family. SDR39U1 subfamily.</text>
</comment>
<dbReference type="PANTHER" id="PTHR11092">
    <property type="entry name" value="SUGAR NUCLEOTIDE EPIMERASE RELATED"/>
    <property type="match status" value="1"/>
</dbReference>
<evidence type="ECO:0000259" key="2">
    <source>
        <dbReference type="Pfam" id="PF01370"/>
    </source>
</evidence>
<protein>
    <submittedName>
        <fullName evidence="4">TIGR01777 family oxidoreductase</fullName>
    </submittedName>
</protein>
<dbReference type="InterPro" id="IPR001509">
    <property type="entry name" value="Epimerase_deHydtase"/>
</dbReference>
<keyword evidence="5" id="KW-1185">Reference proteome</keyword>
<dbReference type="NCBIfam" id="TIGR01777">
    <property type="entry name" value="yfcH"/>
    <property type="match status" value="1"/>
</dbReference>
<dbReference type="InterPro" id="IPR036291">
    <property type="entry name" value="NAD(P)-bd_dom_sf"/>
</dbReference>
<feature type="domain" description="NAD-dependent epimerase/dehydratase" evidence="2">
    <location>
        <begin position="3"/>
        <end position="224"/>
    </location>
</feature>
<accession>A0ABW1WIQ0</accession>
<dbReference type="Pfam" id="PF08338">
    <property type="entry name" value="DUF1731"/>
    <property type="match status" value="1"/>
</dbReference>
<dbReference type="SUPFAM" id="SSF51735">
    <property type="entry name" value="NAD(P)-binding Rossmann-fold domains"/>
    <property type="match status" value="1"/>
</dbReference>
<dbReference type="CDD" id="cd05242">
    <property type="entry name" value="SDR_a8"/>
    <property type="match status" value="1"/>
</dbReference>
<gene>
    <name evidence="4" type="ORF">ACFP7A_13030</name>
</gene>
<proteinExistence type="inferred from homology"/>
<comment type="caution">
    <text evidence="4">The sequence shown here is derived from an EMBL/GenBank/DDBJ whole genome shotgun (WGS) entry which is preliminary data.</text>
</comment>
<dbReference type="EMBL" id="JBHSTQ010000016">
    <property type="protein sequence ID" value="MFC6387524.1"/>
    <property type="molecule type" value="Genomic_DNA"/>
</dbReference>
<name>A0ABW1WIQ0_9BACL</name>
<dbReference type="InterPro" id="IPR013549">
    <property type="entry name" value="DUF1731"/>
</dbReference>
<dbReference type="RefSeq" id="WP_253077272.1">
    <property type="nucleotide sequence ID" value="NZ_JAMXWN010000018.1"/>
</dbReference>
<evidence type="ECO:0000256" key="1">
    <source>
        <dbReference type="ARBA" id="ARBA00009353"/>
    </source>
</evidence>
<evidence type="ECO:0000313" key="5">
    <source>
        <dbReference type="Proteomes" id="UP001596267"/>
    </source>
</evidence>
<dbReference type="InterPro" id="IPR010099">
    <property type="entry name" value="SDR39U1"/>
</dbReference>
<evidence type="ECO:0000313" key="4">
    <source>
        <dbReference type="EMBL" id="MFC6387524.1"/>
    </source>
</evidence>
<dbReference type="PANTHER" id="PTHR11092:SF0">
    <property type="entry name" value="EPIMERASE FAMILY PROTEIN SDR39U1"/>
    <property type="match status" value="1"/>
</dbReference>